<dbReference type="EMBL" id="QNRK01000002">
    <property type="protein sequence ID" value="RBP17540.1"/>
    <property type="molecule type" value="Genomic_DNA"/>
</dbReference>
<comment type="caution">
    <text evidence="3">The sequence shown here is derived from an EMBL/GenBank/DDBJ whole genome shotgun (WGS) entry which is preliminary data.</text>
</comment>
<sequence length="130" mass="13941">MTAAPDVGGDRCERLALDDGRVAVGVGDVCGKGVPAALFTGITKTLIRISLRQKPDLLAAIRKADAYLVGADAAELFATLLYAAFDPRATPMRTPPWLVTRRRRSHSRWARGWLAGIGEPKAATAGREDK</sequence>
<evidence type="ECO:0000256" key="1">
    <source>
        <dbReference type="ARBA" id="ARBA00022801"/>
    </source>
</evidence>
<evidence type="ECO:0000313" key="4">
    <source>
        <dbReference type="Proteomes" id="UP000253529"/>
    </source>
</evidence>
<keyword evidence="1" id="KW-0378">Hydrolase</keyword>
<dbReference type="GO" id="GO:0016791">
    <property type="term" value="F:phosphatase activity"/>
    <property type="evidence" value="ECO:0007669"/>
    <property type="project" value="TreeGrafter"/>
</dbReference>
<dbReference type="PANTHER" id="PTHR43156:SF2">
    <property type="entry name" value="STAGE II SPORULATION PROTEIN E"/>
    <property type="match status" value="1"/>
</dbReference>
<dbReference type="Pfam" id="PF07228">
    <property type="entry name" value="SpoIIE"/>
    <property type="match status" value="1"/>
</dbReference>
<keyword evidence="4" id="KW-1185">Reference proteome</keyword>
<name>A0A366FU19_9HYPH</name>
<dbReference type="RefSeq" id="WP_113887506.1">
    <property type="nucleotide sequence ID" value="NZ_QNRK01000002.1"/>
</dbReference>
<feature type="domain" description="PPM-type phosphatase" evidence="2">
    <location>
        <begin position="18"/>
        <end position="88"/>
    </location>
</feature>
<evidence type="ECO:0000259" key="2">
    <source>
        <dbReference type="Pfam" id="PF07228"/>
    </source>
</evidence>
<dbReference type="Gene3D" id="3.60.40.10">
    <property type="entry name" value="PPM-type phosphatase domain"/>
    <property type="match status" value="1"/>
</dbReference>
<dbReference type="OrthoDB" id="9802500at2"/>
<organism evidence="3 4">
    <name type="scientific">Roseiarcus fermentans</name>
    <dbReference type="NCBI Taxonomy" id="1473586"/>
    <lineage>
        <taxon>Bacteria</taxon>
        <taxon>Pseudomonadati</taxon>
        <taxon>Pseudomonadota</taxon>
        <taxon>Alphaproteobacteria</taxon>
        <taxon>Hyphomicrobiales</taxon>
        <taxon>Roseiarcaceae</taxon>
        <taxon>Roseiarcus</taxon>
    </lineage>
</organism>
<dbReference type="InterPro" id="IPR036457">
    <property type="entry name" value="PPM-type-like_dom_sf"/>
</dbReference>
<dbReference type="InterPro" id="IPR052016">
    <property type="entry name" value="Bact_Sigma-Reg"/>
</dbReference>
<gene>
    <name evidence="3" type="ORF">DFR50_10231</name>
</gene>
<dbReference type="AlphaFoldDB" id="A0A366FU19"/>
<protein>
    <submittedName>
        <fullName evidence="3">Stage II sporulation protein E</fullName>
    </submittedName>
</protein>
<dbReference type="InterPro" id="IPR001932">
    <property type="entry name" value="PPM-type_phosphatase-like_dom"/>
</dbReference>
<proteinExistence type="predicted"/>
<evidence type="ECO:0000313" key="3">
    <source>
        <dbReference type="EMBL" id="RBP17540.1"/>
    </source>
</evidence>
<dbReference type="PANTHER" id="PTHR43156">
    <property type="entry name" value="STAGE II SPORULATION PROTEIN E-RELATED"/>
    <property type="match status" value="1"/>
</dbReference>
<reference evidence="3 4" key="1">
    <citation type="submission" date="2018-06" db="EMBL/GenBank/DDBJ databases">
        <title>Genomic Encyclopedia of Type Strains, Phase IV (KMG-IV): sequencing the most valuable type-strain genomes for metagenomic binning, comparative biology and taxonomic classification.</title>
        <authorList>
            <person name="Goeker M."/>
        </authorList>
    </citation>
    <scope>NUCLEOTIDE SEQUENCE [LARGE SCALE GENOMIC DNA]</scope>
    <source>
        <strain evidence="3 4">DSM 24875</strain>
    </source>
</reference>
<accession>A0A366FU19</accession>
<dbReference type="Proteomes" id="UP000253529">
    <property type="component" value="Unassembled WGS sequence"/>
</dbReference>